<feature type="domain" description="Rap1a immunity protein" evidence="2">
    <location>
        <begin position="21"/>
        <end position="114"/>
    </location>
</feature>
<comment type="caution">
    <text evidence="3">The sequence shown here is derived from an EMBL/GenBank/DDBJ whole genome shotgun (WGS) entry which is preliminary data.</text>
</comment>
<evidence type="ECO:0000313" key="4">
    <source>
        <dbReference type="Proteomes" id="UP000003511"/>
    </source>
</evidence>
<evidence type="ECO:0000256" key="1">
    <source>
        <dbReference type="SAM" id="SignalP"/>
    </source>
</evidence>
<dbReference type="EMBL" id="CAFE01000156">
    <property type="protein sequence ID" value="CCD38123.1"/>
    <property type="molecule type" value="Genomic_DNA"/>
</dbReference>
<dbReference type="InterPro" id="IPR041238">
    <property type="entry name" value="Rap1a"/>
</dbReference>
<reference evidence="3 4" key="1">
    <citation type="submission" date="2011-09" db="EMBL/GenBank/DDBJ databases">
        <authorList>
            <person name="Carlier A."/>
        </authorList>
    </citation>
    <scope>NUCLEOTIDE SEQUENCE [LARGE SCALE GENOMIC DNA]</scope>
    <source>
        <strain evidence="3 4">UZHbot1</strain>
    </source>
</reference>
<keyword evidence="4" id="KW-1185">Reference proteome</keyword>
<proteinExistence type="predicted"/>
<dbReference type="Gene3D" id="1.10.890.40">
    <property type="match status" value="1"/>
</dbReference>
<protein>
    <recommendedName>
        <fullName evidence="2">Rap1a immunity protein domain-containing protein</fullName>
    </recommendedName>
</protein>
<feature type="chain" id="PRO_5003465004" description="Rap1a immunity protein domain-containing protein" evidence="1">
    <location>
        <begin position="20"/>
        <end position="156"/>
    </location>
</feature>
<dbReference type="STRING" id="1055526.BKIR_c24_4065"/>
<accession>G4MAE4</accession>
<dbReference type="HOGENOM" id="CLU_140196_0_0_4"/>
<evidence type="ECO:0000259" key="2">
    <source>
        <dbReference type="Pfam" id="PF18602"/>
    </source>
</evidence>
<name>G4MAE4_9BURK</name>
<dbReference type="Pfam" id="PF18602">
    <property type="entry name" value="Rap1a"/>
    <property type="match status" value="1"/>
</dbReference>
<evidence type="ECO:0000313" key="3">
    <source>
        <dbReference type="EMBL" id="CCD38123.1"/>
    </source>
</evidence>
<gene>
    <name evidence="3" type="ORF">BKIR_c24_4065</name>
</gene>
<dbReference type="BioCyc" id="CBUR1055526:G10QW-1415-MONOMER"/>
<sequence>MLREFVIACTLATPVCAFAFTGNDLNKLCTKTDPSPRTACAAYIEGAADGIYNTIEAIGGTSGPQVGQYFCLPADVKPQQLTDAVRKYITNNPDKADYNATTMVSLSLGKAFPCKSWNWPNGRSAPGPARWSSPPSRWACIASAHASSRASRGLIR</sequence>
<keyword evidence="1" id="KW-0732">Signal</keyword>
<dbReference type="Proteomes" id="UP000003511">
    <property type="component" value="Unassembled WGS sequence"/>
</dbReference>
<reference evidence="3 4" key="2">
    <citation type="submission" date="2011-10" db="EMBL/GenBank/DDBJ databases">
        <title>Draft genome sequence of Candidatus Burkholderia kirkii.</title>
        <authorList>
            <person name="Carlier A.L."/>
            <person name="Eberl L."/>
        </authorList>
    </citation>
    <scope>NUCLEOTIDE SEQUENCE [LARGE SCALE GENOMIC DNA]</scope>
    <source>
        <strain evidence="3 4">UZHbot1</strain>
    </source>
</reference>
<dbReference type="AlphaFoldDB" id="G4MAE4"/>
<organism evidence="3 4">
    <name type="scientific">Candidatus Paraburkholderia kirkii UZHbot1</name>
    <dbReference type="NCBI Taxonomy" id="1055526"/>
    <lineage>
        <taxon>Bacteria</taxon>
        <taxon>Pseudomonadati</taxon>
        <taxon>Pseudomonadota</taxon>
        <taxon>Betaproteobacteria</taxon>
        <taxon>Burkholderiales</taxon>
        <taxon>Burkholderiaceae</taxon>
        <taxon>Paraburkholderia</taxon>
    </lineage>
</organism>
<feature type="signal peptide" evidence="1">
    <location>
        <begin position="1"/>
        <end position="19"/>
    </location>
</feature>